<reference evidence="1" key="1">
    <citation type="journal article" date="2022" name="Plant J.">
        <title>Strategies of tolerance reflected in two North American maple genomes.</title>
        <authorList>
            <person name="McEvoy S.L."/>
            <person name="Sezen U.U."/>
            <person name="Trouern-Trend A."/>
            <person name="McMahon S.M."/>
            <person name="Schaberg P.G."/>
            <person name="Yang J."/>
            <person name="Wegrzyn J.L."/>
            <person name="Swenson N.G."/>
        </authorList>
    </citation>
    <scope>NUCLEOTIDE SEQUENCE</scope>
    <source>
        <strain evidence="1">91603</strain>
    </source>
</reference>
<evidence type="ECO:0000313" key="2">
    <source>
        <dbReference type="Proteomes" id="UP001064489"/>
    </source>
</evidence>
<sequence length="130" mass="14365">MGSSFDVPRQRGDVGRGGGRIILLTVSTTDTINGSLRVTSFKVSYRAVFGEETVLQNSPALYSGYTEHGMNPSPPKPEWRFALMEMAVITTKEIPCYGIPGTRLLNTFDCNTSIGVWPDEWKSSIKTEDE</sequence>
<evidence type="ECO:0000313" key="1">
    <source>
        <dbReference type="EMBL" id="KAI9177429.1"/>
    </source>
</evidence>
<accession>A0AAD5NRI0</accession>
<gene>
    <name evidence="1" type="ORF">LWI28_015151</name>
</gene>
<protein>
    <submittedName>
        <fullName evidence="1">Uncharacterized protein</fullName>
    </submittedName>
</protein>
<dbReference type="Proteomes" id="UP001064489">
    <property type="component" value="Chromosome 5"/>
</dbReference>
<keyword evidence="2" id="KW-1185">Reference proteome</keyword>
<comment type="caution">
    <text evidence="1">The sequence shown here is derived from an EMBL/GenBank/DDBJ whole genome shotgun (WGS) entry which is preliminary data.</text>
</comment>
<proteinExistence type="predicted"/>
<name>A0AAD5NRI0_ACENE</name>
<dbReference type="AlphaFoldDB" id="A0AAD5NRI0"/>
<reference evidence="1" key="2">
    <citation type="submission" date="2023-02" db="EMBL/GenBank/DDBJ databases">
        <authorList>
            <person name="Swenson N.G."/>
            <person name="Wegrzyn J.L."/>
            <person name="Mcevoy S.L."/>
        </authorList>
    </citation>
    <scope>NUCLEOTIDE SEQUENCE</scope>
    <source>
        <strain evidence="1">91603</strain>
        <tissue evidence="1">Leaf</tissue>
    </source>
</reference>
<organism evidence="1 2">
    <name type="scientific">Acer negundo</name>
    <name type="common">Box elder</name>
    <dbReference type="NCBI Taxonomy" id="4023"/>
    <lineage>
        <taxon>Eukaryota</taxon>
        <taxon>Viridiplantae</taxon>
        <taxon>Streptophyta</taxon>
        <taxon>Embryophyta</taxon>
        <taxon>Tracheophyta</taxon>
        <taxon>Spermatophyta</taxon>
        <taxon>Magnoliopsida</taxon>
        <taxon>eudicotyledons</taxon>
        <taxon>Gunneridae</taxon>
        <taxon>Pentapetalae</taxon>
        <taxon>rosids</taxon>
        <taxon>malvids</taxon>
        <taxon>Sapindales</taxon>
        <taxon>Sapindaceae</taxon>
        <taxon>Hippocastanoideae</taxon>
        <taxon>Acereae</taxon>
        <taxon>Acer</taxon>
    </lineage>
</organism>
<dbReference type="EMBL" id="JAJSOW010000102">
    <property type="protein sequence ID" value="KAI9177429.1"/>
    <property type="molecule type" value="Genomic_DNA"/>
</dbReference>